<keyword evidence="2" id="KW-1185">Reference proteome</keyword>
<dbReference type="EMBL" id="JABSTQ010008884">
    <property type="protein sequence ID" value="KAG0433951.1"/>
    <property type="molecule type" value="Genomic_DNA"/>
</dbReference>
<dbReference type="Proteomes" id="UP000805193">
    <property type="component" value="Unassembled WGS sequence"/>
</dbReference>
<gene>
    <name evidence="1" type="ORF">HPB47_019452</name>
</gene>
<organism evidence="1 2">
    <name type="scientific">Ixodes persulcatus</name>
    <name type="common">Taiga tick</name>
    <dbReference type="NCBI Taxonomy" id="34615"/>
    <lineage>
        <taxon>Eukaryota</taxon>
        <taxon>Metazoa</taxon>
        <taxon>Ecdysozoa</taxon>
        <taxon>Arthropoda</taxon>
        <taxon>Chelicerata</taxon>
        <taxon>Arachnida</taxon>
        <taxon>Acari</taxon>
        <taxon>Parasitiformes</taxon>
        <taxon>Ixodida</taxon>
        <taxon>Ixodoidea</taxon>
        <taxon>Ixodidae</taxon>
        <taxon>Ixodinae</taxon>
        <taxon>Ixodes</taxon>
    </lineage>
</organism>
<reference evidence="1 2" key="1">
    <citation type="journal article" date="2020" name="Cell">
        <title>Large-Scale Comparative Analyses of Tick Genomes Elucidate Their Genetic Diversity and Vector Capacities.</title>
        <authorList>
            <consortium name="Tick Genome and Microbiome Consortium (TIGMIC)"/>
            <person name="Jia N."/>
            <person name="Wang J."/>
            <person name="Shi W."/>
            <person name="Du L."/>
            <person name="Sun Y."/>
            <person name="Zhan W."/>
            <person name="Jiang J.F."/>
            <person name="Wang Q."/>
            <person name="Zhang B."/>
            <person name="Ji P."/>
            <person name="Bell-Sakyi L."/>
            <person name="Cui X.M."/>
            <person name="Yuan T.T."/>
            <person name="Jiang B.G."/>
            <person name="Yang W.F."/>
            <person name="Lam T.T."/>
            <person name="Chang Q.C."/>
            <person name="Ding S.J."/>
            <person name="Wang X.J."/>
            <person name="Zhu J.G."/>
            <person name="Ruan X.D."/>
            <person name="Zhao L."/>
            <person name="Wei J.T."/>
            <person name="Ye R.Z."/>
            <person name="Que T.C."/>
            <person name="Du C.H."/>
            <person name="Zhou Y.H."/>
            <person name="Cheng J.X."/>
            <person name="Dai P.F."/>
            <person name="Guo W.B."/>
            <person name="Han X.H."/>
            <person name="Huang E.J."/>
            <person name="Li L.F."/>
            <person name="Wei W."/>
            <person name="Gao Y.C."/>
            <person name="Liu J.Z."/>
            <person name="Shao H.Z."/>
            <person name="Wang X."/>
            <person name="Wang C.C."/>
            <person name="Yang T.C."/>
            <person name="Huo Q.B."/>
            <person name="Li W."/>
            <person name="Chen H.Y."/>
            <person name="Chen S.E."/>
            <person name="Zhou L.G."/>
            <person name="Ni X.B."/>
            <person name="Tian J.H."/>
            <person name="Sheng Y."/>
            <person name="Liu T."/>
            <person name="Pan Y.S."/>
            <person name="Xia L.Y."/>
            <person name="Li J."/>
            <person name="Zhao F."/>
            <person name="Cao W.C."/>
        </authorList>
    </citation>
    <scope>NUCLEOTIDE SEQUENCE [LARGE SCALE GENOMIC DNA]</scope>
    <source>
        <strain evidence="1">Iper-2018</strain>
    </source>
</reference>
<comment type="caution">
    <text evidence="1">The sequence shown here is derived from an EMBL/GenBank/DDBJ whole genome shotgun (WGS) entry which is preliminary data.</text>
</comment>
<protein>
    <submittedName>
        <fullName evidence="1">Uncharacterized protein</fullName>
    </submittedName>
</protein>
<name>A0AC60QI64_IXOPE</name>
<accession>A0AC60QI64</accession>
<evidence type="ECO:0000313" key="1">
    <source>
        <dbReference type="EMBL" id="KAG0433951.1"/>
    </source>
</evidence>
<evidence type="ECO:0000313" key="2">
    <source>
        <dbReference type="Proteomes" id="UP000805193"/>
    </source>
</evidence>
<sequence>MGSDHLPIQIELTAERHSDARRQSKFIKGDKFRKAFSDLANDSELGLRITEALRSATEIYQVKSDDPDPDLHLLNLWASRLQAQQHYRKNKKDSKRYSNQLKRSRWRKHCDGFNTKGGATKMWRTFRAFTGKKKVKCTAQNLALKLGIFERKLAEIASDYFFPQPQNPKDVPADRPEYHDNMHMDAPFNMGELLEALHAAKNSTPDPDHITVAALRNLPEVGKEQLLRYINEVWETGRIPAG</sequence>
<proteinExistence type="predicted"/>